<gene>
    <name evidence="2" type="ORF">ACLFYP115_02507</name>
</gene>
<feature type="transmembrane region" description="Helical" evidence="1">
    <location>
        <begin position="16"/>
        <end position="33"/>
    </location>
</feature>
<protein>
    <submittedName>
        <fullName evidence="2">Uncharacterized protein</fullName>
    </submittedName>
</protein>
<sequence>MIHNRVKHAKPKGHRMWCVLLCIVLAVIGIYQWNRPYVKVAVNYSAEDITGTKNKTSRIKIRQTDKNAQWSYHDGFTLKDGNADYGEYAIMIPLDSKSLEFQGTLKILYLKLNNWYKTKIDVNLDIKHHEGQAYLTVDTKLSEGSRFQRNQTVNHKKFLLKKDPQEYNMSLEE</sequence>
<keyword evidence="1" id="KW-0812">Transmembrane</keyword>
<proteinExistence type="predicted"/>
<evidence type="ECO:0000256" key="1">
    <source>
        <dbReference type="SAM" id="Phobius"/>
    </source>
</evidence>
<evidence type="ECO:0000313" key="2">
    <source>
        <dbReference type="EMBL" id="VYT29318.1"/>
    </source>
</evidence>
<dbReference type="AlphaFoldDB" id="A0A6N2VGP7"/>
<name>A0A6N2VGP7_9FIRM</name>
<organism evidence="2">
    <name type="scientific">Anaerostipes caccae</name>
    <dbReference type="NCBI Taxonomy" id="105841"/>
    <lineage>
        <taxon>Bacteria</taxon>
        <taxon>Bacillati</taxon>
        <taxon>Bacillota</taxon>
        <taxon>Clostridia</taxon>
        <taxon>Lachnospirales</taxon>
        <taxon>Lachnospiraceae</taxon>
        <taxon>Anaerostipes</taxon>
    </lineage>
</organism>
<reference evidence="2" key="1">
    <citation type="submission" date="2019-11" db="EMBL/GenBank/DDBJ databases">
        <authorList>
            <person name="Feng L."/>
        </authorList>
    </citation>
    <scope>NUCLEOTIDE SEQUENCE</scope>
    <source>
        <strain evidence="2">AcaccaeLFYP115</strain>
    </source>
</reference>
<keyword evidence="1" id="KW-1133">Transmembrane helix</keyword>
<dbReference type="EMBL" id="CACRSQ010000007">
    <property type="protein sequence ID" value="VYT29318.1"/>
    <property type="molecule type" value="Genomic_DNA"/>
</dbReference>
<accession>A0A6N2VGP7</accession>
<dbReference type="RefSeq" id="WP_006567541.1">
    <property type="nucleotide sequence ID" value="NZ_CAUELE010000056.1"/>
</dbReference>
<keyword evidence="1" id="KW-0472">Membrane</keyword>